<gene>
    <name evidence="6" type="ORF">DXN05_24335</name>
</gene>
<dbReference type="RefSeq" id="WP_116849923.1">
    <property type="nucleotide sequence ID" value="NZ_QTJU01000020.1"/>
</dbReference>
<dbReference type="GO" id="GO:0016746">
    <property type="term" value="F:acyltransferase activity"/>
    <property type="evidence" value="ECO:0007669"/>
    <property type="project" value="UniProtKB-KW"/>
</dbReference>
<evidence type="ECO:0000313" key="6">
    <source>
        <dbReference type="EMBL" id="RFM25569.1"/>
    </source>
</evidence>
<dbReference type="InterPro" id="IPR015422">
    <property type="entry name" value="PyrdxlP-dep_Trfase_small"/>
</dbReference>
<dbReference type="GO" id="GO:0008483">
    <property type="term" value="F:transaminase activity"/>
    <property type="evidence" value="ECO:0007669"/>
    <property type="project" value="UniProtKB-KW"/>
</dbReference>
<evidence type="ECO:0000256" key="2">
    <source>
        <dbReference type="ARBA" id="ARBA00008392"/>
    </source>
</evidence>
<dbReference type="AlphaFoldDB" id="A0A3E1NC24"/>
<dbReference type="Gene3D" id="3.90.1150.10">
    <property type="entry name" value="Aspartate Aminotransferase, domain 1"/>
    <property type="match status" value="2"/>
</dbReference>
<dbReference type="GO" id="GO:0030170">
    <property type="term" value="F:pyridoxal phosphate binding"/>
    <property type="evidence" value="ECO:0007669"/>
    <property type="project" value="InterPro"/>
</dbReference>
<proteinExistence type="inferred from homology"/>
<dbReference type="Pfam" id="PF00155">
    <property type="entry name" value="Aminotran_1_2"/>
    <property type="match status" value="1"/>
</dbReference>
<comment type="cofactor">
    <cofactor evidence="1">
        <name>pyridoxal 5'-phosphate</name>
        <dbReference type="ChEBI" id="CHEBI:597326"/>
    </cofactor>
</comment>
<evidence type="ECO:0000256" key="3">
    <source>
        <dbReference type="ARBA" id="ARBA00022679"/>
    </source>
</evidence>
<keyword evidence="6" id="KW-0032">Aminotransferase</keyword>
<dbReference type="InterPro" id="IPR050087">
    <property type="entry name" value="AON_synthase_class-II"/>
</dbReference>
<evidence type="ECO:0000256" key="4">
    <source>
        <dbReference type="ARBA" id="ARBA00023315"/>
    </source>
</evidence>
<dbReference type="InterPro" id="IPR004839">
    <property type="entry name" value="Aminotransferase_I/II_large"/>
</dbReference>
<dbReference type="PANTHER" id="PTHR13693:SF102">
    <property type="entry name" value="2-AMINO-3-KETOBUTYRATE COENZYME A LIGASE, MITOCHONDRIAL"/>
    <property type="match status" value="1"/>
</dbReference>
<comment type="caution">
    <text evidence="6">The sequence shown here is derived from an EMBL/GenBank/DDBJ whole genome shotgun (WGS) entry which is preliminary data.</text>
</comment>
<dbReference type="EMBL" id="QTJU01000020">
    <property type="protein sequence ID" value="RFM25569.1"/>
    <property type="molecule type" value="Genomic_DNA"/>
</dbReference>
<evidence type="ECO:0000259" key="5">
    <source>
        <dbReference type="Pfam" id="PF00155"/>
    </source>
</evidence>
<dbReference type="InterPro" id="IPR015421">
    <property type="entry name" value="PyrdxlP-dep_Trfase_major"/>
</dbReference>
<evidence type="ECO:0000313" key="7">
    <source>
        <dbReference type="Proteomes" id="UP000261284"/>
    </source>
</evidence>
<dbReference type="InterPro" id="IPR015424">
    <property type="entry name" value="PyrdxlP-dep_Trfase"/>
</dbReference>
<dbReference type="PANTHER" id="PTHR13693">
    <property type="entry name" value="CLASS II AMINOTRANSFERASE/8-AMINO-7-OXONONANOATE SYNTHASE"/>
    <property type="match status" value="1"/>
</dbReference>
<comment type="similarity">
    <text evidence="2">Belongs to the class-II pyridoxal-phosphate-dependent aminotransferase family.</text>
</comment>
<sequence>MITSHRTGRTIIANYRESLFFSGYAYLGMSELPEFRELVKEGIDRYGLSFPSSRISNTRLDLFEQFEQLLSQITGTEETVCFASGYLAATIASHPWRNNCIAAPGTHPAVYKGPAVKGSFADWSAGIADTINGSDDTLAIVADAAGIFTPALHDFSFLQHCRKAVTCIIDDSHSIAITGPNGSGVSSRIPAGMHKLVLPYSLSKGFNLVGGAVGCDSATAQWLRSTPEYTAATSLSPAYLFAFIKGQELYARQRTRLHNNTRLLRELLQQEPGIQHHPDLPVFVLPAETNEQLLEERGIVISSFAYPAASGKKMQRIVVNALHTAEDLEYLAAVLSAINC</sequence>
<protein>
    <submittedName>
        <fullName evidence="6">Aminotransferase class I/II-fold pyridoxal phosphate-dependent enzyme</fullName>
    </submittedName>
</protein>
<feature type="domain" description="Aminotransferase class I/classII large" evidence="5">
    <location>
        <begin position="160"/>
        <end position="334"/>
    </location>
</feature>
<evidence type="ECO:0000256" key="1">
    <source>
        <dbReference type="ARBA" id="ARBA00001933"/>
    </source>
</evidence>
<dbReference type="SUPFAM" id="SSF53383">
    <property type="entry name" value="PLP-dependent transferases"/>
    <property type="match status" value="1"/>
</dbReference>
<dbReference type="OrthoDB" id="846426at2"/>
<dbReference type="Proteomes" id="UP000261284">
    <property type="component" value="Unassembled WGS sequence"/>
</dbReference>
<accession>A0A3E1NC24</accession>
<reference evidence="6 7" key="1">
    <citation type="submission" date="2018-08" db="EMBL/GenBank/DDBJ databases">
        <title>Chitinophagaceae sp. K23C18032701, a novel bacterium isolated from forest soil.</title>
        <authorList>
            <person name="Wang C."/>
        </authorList>
    </citation>
    <scope>NUCLEOTIDE SEQUENCE [LARGE SCALE GENOMIC DNA]</scope>
    <source>
        <strain evidence="6 7">K23C18032701</strain>
    </source>
</reference>
<name>A0A3E1NC24_9BACT</name>
<dbReference type="Gene3D" id="3.40.640.10">
    <property type="entry name" value="Type I PLP-dependent aspartate aminotransferase-like (Major domain)"/>
    <property type="match status" value="2"/>
</dbReference>
<keyword evidence="4" id="KW-0012">Acyltransferase</keyword>
<keyword evidence="7" id="KW-1185">Reference proteome</keyword>
<keyword evidence="3 6" id="KW-0808">Transferase</keyword>
<organism evidence="6 7">
    <name type="scientific">Deminuibacter soli</name>
    <dbReference type="NCBI Taxonomy" id="2291815"/>
    <lineage>
        <taxon>Bacteria</taxon>
        <taxon>Pseudomonadati</taxon>
        <taxon>Bacteroidota</taxon>
        <taxon>Chitinophagia</taxon>
        <taxon>Chitinophagales</taxon>
        <taxon>Chitinophagaceae</taxon>
        <taxon>Deminuibacter</taxon>
    </lineage>
</organism>